<dbReference type="GO" id="GO:0009052">
    <property type="term" value="P:pentose-phosphate shunt, non-oxidative branch"/>
    <property type="evidence" value="ECO:0007669"/>
    <property type="project" value="InterPro"/>
</dbReference>
<dbReference type="SUPFAM" id="SSF75445">
    <property type="entry name" value="D-ribose-5-phosphate isomerase (RpiA), lid domain"/>
    <property type="match status" value="1"/>
</dbReference>
<dbReference type="NCBIfam" id="TIGR00021">
    <property type="entry name" value="rpiA"/>
    <property type="match status" value="1"/>
</dbReference>
<comment type="caution">
    <text evidence="3">The sequence shown here is derived from an EMBL/GenBank/DDBJ whole genome shotgun (WGS) entry which is preliminary data.</text>
</comment>
<dbReference type="Pfam" id="PF06026">
    <property type="entry name" value="Rib_5-P_isom_A"/>
    <property type="match status" value="1"/>
</dbReference>
<evidence type="ECO:0000313" key="4">
    <source>
        <dbReference type="Proteomes" id="UP000460949"/>
    </source>
</evidence>
<dbReference type="EC" id="5.3.1.6" evidence="2"/>
<dbReference type="RefSeq" id="WP_160835208.1">
    <property type="nucleotide sequence ID" value="NZ_WMET01000001.1"/>
</dbReference>
<dbReference type="InterPro" id="IPR037171">
    <property type="entry name" value="NagB/RpiA_transferase-like"/>
</dbReference>
<dbReference type="SUPFAM" id="SSF100950">
    <property type="entry name" value="NagB/RpiA/CoA transferase-like"/>
    <property type="match status" value="1"/>
</dbReference>
<reference evidence="3 4" key="1">
    <citation type="submission" date="2019-11" db="EMBL/GenBank/DDBJ databases">
        <title>Genome sequences of 17 halophilic strains isolated from different environments.</title>
        <authorList>
            <person name="Furrow R.E."/>
        </authorList>
    </citation>
    <scope>NUCLEOTIDE SEQUENCE [LARGE SCALE GENOMIC DNA]</scope>
    <source>
        <strain evidence="3 4">22511_23_Filter</strain>
    </source>
</reference>
<sequence>MDVKQRCAEKALEYITEGSIIGLGGGSTIKHLITLLKENKMYVKVVTPSWETKQTCNDAGLEFVSTTDVTKIDTAFDGCDQVDQQLHALKSGGGIHTREKLVAGLSEEYILLVDETKVVPVLTYDHPVVLEVLPQALRFVTREMESFSVRSSHVRHSSEQDGPVRTENGNLLLDVYMEKVRDSADLERRFKGVTGVVDTSLFTSVVTKVLVAGETGVLEMNKGGDVR</sequence>
<keyword evidence="1 3" id="KW-0413">Isomerase</keyword>
<dbReference type="Gene3D" id="3.40.50.1360">
    <property type="match status" value="1"/>
</dbReference>
<accession>A0A845DMB4</accession>
<protein>
    <recommendedName>
        <fullName evidence="2">Ribose 5-phosphate isomerase A</fullName>
        <ecNumber evidence="2">5.3.1.6</ecNumber>
    </recommendedName>
</protein>
<dbReference type="InterPro" id="IPR004788">
    <property type="entry name" value="Ribose5P_isomerase_type_A"/>
</dbReference>
<dbReference type="EMBL" id="WMET01000001">
    <property type="protein sequence ID" value="MYL18761.1"/>
    <property type="molecule type" value="Genomic_DNA"/>
</dbReference>
<dbReference type="Gene3D" id="3.30.70.260">
    <property type="match status" value="1"/>
</dbReference>
<dbReference type="CDD" id="cd01398">
    <property type="entry name" value="RPI_A"/>
    <property type="match status" value="1"/>
</dbReference>
<organism evidence="3 4">
    <name type="scientific">Halobacillus litoralis</name>
    <dbReference type="NCBI Taxonomy" id="45668"/>
    <lineage>
        <taxon>Bacteria</taxon>
        <taxon>Bacillati</taxon>
        <taxon>Bacillota</taxon>
        <taxon>Bacilli</taxon>
        <taxon>Bacillales</taxon>
        <taxon>Bacillaceae</taxon>
        <taxon>Halobacillus</taxon>
    </lineage>
</organism>
<evidence type="ECO:0000313" key="3">
    <source>
        <dbReference type="EMBL" id="MYL18761.1"/>
    </source>
</evidence>
<evidence type="ECO:0000256" key="2">
    <source>
        <dbReference type="NCBIfam" id="TIGR00021"/>
    </source>
</evidence>
<proteinExistence type="predicted"/>
<dbReference type="GO" id="GO:0006014">
    <property type="term" value="P:D-ribose metabolic process"/>
    <property type="evidence" value="ECO:0007669"/>
    <property type="project" value="TreeGrafter"/>
</dbReference>
<dbReference type="PANTHER" id="PTHR11934">
    <property type="entry name" value="RIBOSE-5-PHOSPHATE ISOMERASE"/>
    <property type="match status" value="1"/>
</dbReference>
<dbReference type="Proteomes" id="UP000460949">
    <property type="component" value="Unassembled WGS sequence"/>
</dbReference>
<dbReference type="GO" id="GO:0004751">
    <property type="term" value="F:ribose-5-phosphate isomerase activity"/>
    <property type="evidence" value="ECO:0007669"/>
    <property type="project" value="UniProtKB-UniRule"/>
</dbReference>
<dbReference type="PANTHER" id="PTHR11934:SF0">
    <property type="entry name" value="RIBOSE-5-PHOSPHATE ISOMERASE"/>
    <property type="match status" value="1"/>
</dbReference>
<dbReference type="AlphaFoldDB" id="A0A845DMB4"/>
<evidence type="ECO:0000256" key="1">
    <source>
        <dbReference type="ARBA" id="ARBA00023235"/>
    </source>
</evidence>
<dbReference type="GO" id="GO:0005829">
    <property type="term" value="C:cytosol"/>
    <property type="evidence" value="ECO:0007669"/>
    <property type="project" value="TreeGrafter"/>
</dbReference>
<gene>
    <name evidence="3" type="primary">rpiA</name>
    <name evidence="3" type="ORF">GLW04_02600</name>
</gene>
<name>A0A845DMB4_9BACI</name>